<organism evidence="1">
    <name type="scientific">Siphoviridae sp. ctGMq5</name>
    <dbReference type="NCBI Taxonomy" id="2826220"/>
    <lineage>
        <taxon>Viruses</taxon>
        <taxon>Duplodnaviria</taxon>
        <taxon>Heunggongvirae</taxon>
        <taxon>Uroviricota</taxon>
        <taxon>Caudoviricetes</taxon>
    </lineage>
</organism>
<accession>A0A8S5NNV6</accession>
<dbReference type="EMBL" id="BK015206">
    <property type="protein sequence ID" value="DAD95962.1"/>
    <property type="molecule type" value="Genomic_DNA"/>
</dbReference>
<name>A0A8S5NNV6_9CAUD</name>
<reference evidence="1" key="1">
    <citation type="journal article" date="2021" name="Proc. Natl. Acad. Sci. U.S.A.">
        <title>A Catalog of Tens of Thousands of Viruses from Human Metagenomes Reveals Hidden Associations with Chronic Diseases.</title>
        <authorList>
            <person name="Tisza M.J."/>
            <person name="Buck C.B."/>
        </authorList>
    </citation>
    <scope>NUCLEOTIDE SEQUENCE</scope>
    <source>
        <strain evidence="1">CtGMq5</strain>
    </source>
</reference>
<sequence>MTSTAKENTTRPYNNTPRGIFIKTKEDLLI</sequence>
<protein>
    <submittedName>
        <fullName evidence="1">Uncharacterized protein</fullName>
    </submittedName>
</protein>
<proteinExistence type="predicted"/>
<evidence type="ECO:0000313" key="1">
    <source>
        <dbReference type="EMBL" id="DAD95962.1"/>
    </source>
</evidence>